<dbReference type="GO" id="GO:0016787">
    <property type="term" value="F:hydrolase activity"/>
    <property type="evidence" value="ECO:0007669"/>
    <property type="project" value="UniProtKB-KW"/>
</dbReference>
<keyword evidence="5" id="KW-0378">Hydrolase</keyword>
<dbReference type="InterPro" id="IPR051813">
    <property type="entry name" value="HepT_RNase_toxin"/>
</dbReference>
<evidence type="ECO:0000256" key="5">
    <source>
        <dbReference type="ARBA" id="ARBA00022801"/>
    </source>
</evidence>
<gene>
    <name evidence="6" type="ORF">LEP1GSC179_0155</name>
</gene>
<keyword evidence="4" id="KW-0547">Nucleotide-binding</keyword>
<sequence length="116" mass="13723">MKSDLGYINHIKEELTFLQIESKKLNRDQFISDNLIKRAFVRSIEIIGEASNKLSDSFKRKYSEVDWRKLSATRNRLIHGYFVVDYDIVWDLVINKIPTLETQINSILLKEKTLFD</sequence>
<dbReference type="GO" id="GO:0004540">
    <property type="term" value="F:RNA nuclease activity"/>
    <property type="evidence" value="ECO:0007669"/>
    <property type="project" value="InterPro"/>
</dbReference>
<evidence type="ECO:0000256" key="1">
    <source>
        <dbReference type="ARBA" id="ARBA00022553"/>
    </source>
</evidence>
<keyword evidence="7" id="KW-1185">Reference proteome</keyword>
<evidence type="ECO:0000256" key="2">
    <source>
        <dbReference type="ARBA" id="ARBA00022649"/>
    </source>
</evidence>
<evidence type="ECO:0000313" key="7">
    <source>
        <dbReference type="Proteomes" id="UP000006329"/>
    </source>
</evidence>
<name>A0A0E2BDY5_9LEPT</name>
<evidence type="ECO:0000256" key="3">
    <source>
        <dbReference type="ARBA" id="ARBA00022722"/>
    </source>
</evidence>
<dbReference type="GO" id="GO:0000166">
    <property type="term" value="F:nucleotide binding"/>
    <property type="evidence" value="ECO:0007669"/>
    <property type="project" value="UniProtKB-KW"/>
</dbReference>
<keyword evidence="2" id="KW-1277">Toxin-antitoxin system</keyword>
<dbReference type="InterPro" id="IPR008201">
    <property type="entry name" value="HepT-like"/>
</dbReference>
<dbReference type="PANTHER" id="PTHR34139:SF1">
    <property type="entry name" value="RNASE MJ1380-RELATED"/>
    <property type="match status" value="1"/>
</dbReference>
<dbReference type="EMBL" id="AHON02000058">
    <property type="protein sequence ID" value="EKO33145.1"/>
    <property type="molecule type" value="Genomic_DNA"/>
</dbReference>
<evidence type="ECO:0000313" key="6">
    <source>
        <dbReference type="EMBL" id="EKO33145.1"/>
    </source>
</evidence>
<organism evidence="6 7">
    <name type="scientific">Leptospira santarosai str. MOR084</name>
    <dbReference type="NCBI Taxonomy" id="1049984"/>
    <lineage>
        <taxon>Bacteria</taxon>
        <taxon>Pseudomonadati</taxon>
        <taxon>Spirochaetota</taxon>
        <taxon>Spirochaetia</taxon>
        <taxon>Leptospirales</taxon>
        <taxon>Leptospiraceae</taxon>
        <taxon>Leptospira</taxon>
    </lineage>
</organism>
<dbReference type="PANTHER" id="PTHR34139">
    <property type="entry name" value="UPF0331 PROTEIN MJ0127"/>
    <property type="match status" value="1"/>
</dbReference>
<comment type="caution">
    <text evidence="6">The sequence shown here is derived from an EMBL/GenBank/DDBJ whole genome shotgun (WGS) entry which is preliminary data.</text>
</comment>
<keyword evidence="3" id="KW-0540">Nuclease</keyword>
<accession>A0A0E2BDY5</accession>
<dbReference type="Pfam" id="PF01934">
    <property type="entry name" value="HepT-like"/>
    <property type="match status" value="1"/>
</dbReference>
<dbReference type="Proteomes" id="UP000006329">
    <property type="component" value="Unassembled WGS sequence"/>
</dbReference>
<keyword evidence="1" id="KW-0597">Phosphoprotein</keyword>
<protein>
    <submittedName>
        <fullName evidence="6">PF01934 family protein</fullName>
    </submittedName>
</protein>
<dbReference type="AlphaFoldDB" id="A0A0E2BDY5"/>
<dbReference type="GO" id="GO:0110001">
    <property type="term" value="C:toxin-antitoxin complex"/>
    <property type="evidence" value="ECO:0007669"/>
    <property type="project" value="InterPro"/>
</dbReference>
<evidence type="ECO:0000256" key="4">
    <source>
        <dbReference type="ARBA" id="ARBA00022741"/>
    </source>
</evidence>
<dbReference type="RefSeq" id="WP_004472884.1">
    <property type="nucleotide sequence ID" value="NZ_AHON02000058.1"/>
</dbReference>
<proteinExistence type="predicted"/>
<reference evidence="6" key="1">
    <citation type="submission" date="2012-10" db="EMBL/GenBank/DDBJ databases">
        <authorList>
            <person name="Harkins D.M."/>
            <person name="Durkin A.S."/>
            <person name="Brinkac L.M."/>
            <person name="Haft D.H."/>
            <person name="Selengut J.D."/>
            <person name="Sanka R."/>
            <person name="DePew J."/>
            <person name="Purushe J."/>
            <person name="Matthias M.A."/>
            <person name="Vinetz J.M."/>
            <person name="Sutton G.G."/>
            <person name="Nierman W.C."/>
            <person name="Fouts D.E."/>
        </authorList>
    </citation>
    <scope>NUCLEOTIDE SEQUENCE [LARGE SCALE GENOMIC DNA]</scope>
    <source>
        <strain evidence="6">MOR084</strain>
    </source>
</reference>